<proteinExistence type="predicted"/>
<dbReference type="Proteomes" id="UP000499080">
    <property type="component" value="Unassembled WGS sequence"/>
</dbReference>
<evidence type="ECO:0000313" key="1">
    <source>
        <dbReference type="EMBL" id="GBM99741.1"/>
    </source>
</evidence>
<evidence type="ECO:0000313" key="2">
    <source>
        <dbReference type="Proteomes" id="UP000499080"/>
    </source>
</evidence>
<dbReference type="AlphaFoldDB" id="A0A4Y2KBN6"/>
<name>A0A4Y2KBN6_ARAVE</name>
<accession>A0A4Y2KBN6</accession>
<organism evidence="1 2">
    <name type="scientific">Araneus ventricosus</name>
    <name type="common">Orbweaver spider</name>
    <name type="synonym">Epeira ventricosa</name>
    <dbReference type="NCBI Taxonomy" id="182803"/>
    <lineage>
        <taxon>Eukaryota</taxon>
        <taxon>Metazoa</taxon>
        <taxon>Ecdysozoa</taxon>
        <taxon>Arthropoda</taxon>
        <taxon>Chelicerata</taxon>
        <taxon>Arachnida</taxon>
        <taxon>Araneae</taxon>
        <taxon>Araneomorphae</taxon>
        <taxon>Entelegynae</taxon>
        <taxon>Araneoidea</taxon>
        <taxon>Araneidae</taxon>
        <taxon>Araneus</taxon>
    </lineage>
</organism>
<comment type="caution">
    <text evidence="1">The sequence shown here is derived from an EMBL/GenBank/DDBJ whole genome shotgun (WGS) entry which is preliminary data.</text>
</comment>
<keyword evidence="2" id="KW-1185">Reference proteome</keyword>
<dbReference type="EMBL" id="BGPR01004443">
    <property type="protein sequence ID" value="GBM99741.1"/>
    <property type="molecule type" value="Genomic_DNA"/>
</dbReference>
<reference evidence="1 2" key="1">
    <citation type="journal article" date="2019" name="Sci. Rep.">
        <title>Orb-weaving spider Araneus ventricosus genome elucidates the spidroin gene catalogue.</title>
        <authorList>
            <person name="Kono N."/>
            <person name="Nakamura H."/>
            <person name="Ohtoshi R."/>
            <person name="Moran D.A.P."/>
            <person name="Shinohara A."/>
            <person name="Yoshida Y."/>
            <person name="Fujiwara M."/>
            <person name="Mori M."/>
            <person name="Tomita M."/>
            <person name="Arakawa K."/>
        </authorList>
    </citation>
    <scope>NUCLEOTIDE SEQUENCE [LARGE SCALE GENOMIC DNA]</scope>
</reference>
<gene>
    <name evidence="1" type="ORF">AVEN_237667_1</name>
</gene>
<protein>
    <submittedName>
        <fullName evidence="1">Uncharacterized protein</fullName>
    </submittedName>
</protein>
<sequence length="93" mass="10611">MESLKETNTLDPCFANSRKCYLGRIYNGGETNLQIGFLHDGGLEPVSQSSTEFLESVISTCTEILRNVWREIDYSSRLCSKFRVDLDAELREI</sequence>